<proteinExistence type="predicted"/>
<comment type="subcellular location">
    <subcellularLocation>
        <location evidence="1">Endomembrane system</location>
        <topology evidence="1">Multi-pass membrane protein</topology>
    </subcellularLocation>
</comment>
<keyword evidence="7 8" id="KW-0472">Membrane</keyword>
<keyword evidence="2" id="KW-0813">Transport</keyword>
<keyword evidence="10" id="KW-1185">Reference proteome</keyword>
<dbReference type="Pfam" id="PF02508">
    <property type="entry name" value="Rnf-Nqr"/>
    <property type="match status" value="1"/>
</dbReference>
<feature type="transmembrane region" description="Helical" evidence="8">
    <location>
        <begin position="86"/>
        <end position="105"/>
    </location>
</feature>
<feature type="transmembrane region" description="Helical" evidence="8">
    <location>
        <begin position="59"/>
        <end position="80"/>
    </location>
</feature>
<evidence type="ECO:0000256" key="6">
    <source>
        <dbReference type="ARBA" id="ARBA00022989"/>
    </source>
</evidence>
<evidence type="ECO:0000313" key="10">
    <source>
        <dbReference type="Proteomes" id="UP000765224"/>
    </source>
</evidence>
<accession>A0ABS6PAA1</accession>
<keyword evidence="3" id="KW-1003">Cell membrane</keyword>
<gene>
    <name evidence="9" type="ORF">KVG96_03060</name>
</gene>
<dbReference type="RefSeq" id="WP_217890760.1">
    <property type="nucleotide sequence ID" value="NZ_JAHSTS010000001.1"/>
</dbReference>
<feature type="transmembrane region" description="Helical" evidence="8">
    <location>
        <begin position="117"/>
        <end position="137"/>
    </location>
</feature>
<evidence type="ECO:0000313" key="9">
    <source>
        <dbReference type="EMBL" id="MBV4456926.1"/>
    </source>
</evidence>
<sequence length="193" mass="20266">MNRTATLSDSLALTLLLGATGSLPGALATVLMCAVVVGLYGVAMLALRPRLTHASVLPAGLLVAATLAGCADTLVQYASVQWHQMIGFYAALIGLQCIVLEHNGFFLRPAAARLKPFGLFAGLMTVMALLRELIGRGSIGARISEHWQGLVLFGEGLHLFTLTAGAFILLGLLLALGQTLIRPTAPAEESHRP</sequence>
<dbReference type="InterPro" id="IPR003667">
    <property type="entry name" value="NqrDE/RnfAE"/>
</dbReference>
<evidence type="ECO:0000256" key="4">
    <source>
        <dbReference type="ARBA" id="ARBA00022692"/>
    </source>
</evidence>
<protein>
    <submittedName>
        <fullName evidence="9">NADH:quinone oxidoreductase</fullName>
    </submittedName>
</protein>
<dbReference type="Proteomes" id="UP000765224">
    <property type="component" value="Unassembled WGS sequence"/>
</dbReference>
<comment type="caution">
    <text evidence="9">The sequence shown here is derived from an EMBL/GenBank/DDBJ whole genome shotgun (WGS) entry which is preliminary data.</text>
</comment>
<evidence type="ECO:0000256" key="1">
    <source>
        <dbReference type="ARBA" id="ARBA00004127"/>
    </source>
</evidence>
<name>A0ABS6PAA1_9PSED</name>
<keyword evidence="3" id="KW-0997">Cell inner membrane</keyword>
<feature type="transmembrane region" description="Helical" evidence="8">
    <location>
        <begin position="157"/>
        <end position="176"/>
    </location>
</feature>
<keyword evidence="4 8" id="KW-0812">Transmembrane</keyword>
<evidence type="ECO:0000256" key="7">
    <source>
        <dbReference type="ARBA" id="ARBA00023136"/>
    </source>
</evidence>
<evidence type="ECO:0000256" key="3">
    <source>
        <dbReference type="ARBA" id="ARBA00022519"/>
    </source>
</evidence>
<keyword evidence="5" id="KW-1278">Translocase</keyword>
<dbReference type="PIRSF" id="PIRSF006102">
    <property type="entry name" value="NQR_DE"/>
    <property type="match status" value="1"/>
</dbReference>
<evidence type="ECO:0000256" key="8">
    <source>
        <dbReference type="SAM" id="Phobius"/>
    </source>
</evidence>
<reference evidence="9 10" key="1">
    <citation type="submission" date="2021-06" db="EMBL/GenBank/DDBJ databases">
        <title>Updating the genus Pseudomonas: Description of 43 new species and partition of the Pseudomonas putida group.</title>
        <authorList>
            <person name="Girard L."/>
            <person name="Lood C."/>
            <person name="Vandamme P."/>
            <person name="Rokni-Zadeh H."/>
            <person name="Van Noort V."/>
            <person name="Hofte M."/>
            <person name="Lavigne R."/>
            <person name="De Mot R."/>
        </authorList>
    </citation>
    <scope>NUCLEOTIDE SEQUENCE [LARGE SCALE GENOMIC DNA]</scope>
    <source>
        <strain evidence="9 10">COR58</strain>
    </source>
</reference>
<evidence type="ECO:0000256" key="5">
    <source>
        <dbReference type="ARBA" id="ARBA00022967"/>
    </source>
</evidence>
<evidence type="ECO:0000256" key="2">
    <source>
        <dbReference type="ARBA" id="ARBA00022448"/>
    </source>
</evidence>
<organism evidence="9 10">
    <name type="scientific">Pseudomonas ekonensis</name>
    <dbReference type="NCBI Taxonomy" id="2842353"/>
    <lineage>
        <taxon>Bacteria</taxon>
        <taxon>Pseudomonadati</taxon>
        <taxon>Pseudomonadota</taxon>
        <taxon>Gammaproteobacteria</taxon>
        <taxon>Pseudomonadales</taxon>
        <taxon>Pseudomonadaceae</taxon>
        <taxon>Pseudomonas</taxon>
    </lineage>
</organism>
<dbReference type="EMBL" id="JAHSTS010000001">
    <property type="protein sequence ID" value="MBV4456926.1"/>
    <property type="molecule type" value="Genomic_DNA"/>
</dbReference>
<keyword evidence="6 8" id="KW-1133">Transmembrane helix</keyword>
<feature type="transmembrane region" description="Helical" evidence="8">
    <location>
        <begin position="25"/>
        <end position="47"/>
    </location>
</feature>